<sequence>MKGVVIAAMLIAALLACNLASANPPLPEPKQYEQYCEAQKVAGNGVIDISTSIVDKKIALEYYNVMAGDGDFELDSEHLLSENASRLNRTGPNETKSLPLNLYENSKMTYSGDTPLVGGKYLHSKAFYGGIGAEVQEVFSVTEMEKEQKVFFSSTDPTGHWTANPATGMPWGWKDANNNKKVDPGEIDENLAKAEQYNLKYNVSPTHLVGFETRNYFNGTWGTDSKWHKIFYKDIKDHQSFTGNFEVEKLIKFHEAPFAEEKPSPCQGVDC</sequence>
<dbReference type="OrthoDB" id="147978at2157"/>
<protein>
    <recommendedName>
        <fullName evidence="3">Lipoprotein</fullName>
    </recommendedName>
</protein>
<organism evidence="1 2">
    <name type="scientific">Methanothrix thermoacetophila (strain DSM 6194 / JCM 14653 / NBRC 101360 / PT)</name>
    <name type="common">Methanosaeta thermophila</name>
    <dbReference type="NCBI Taxonomy" id="349307"/>
    <lineage>
        <taxon>Archaea</taxon>
        <taxon>Methanobacteriati</taxon>
        <taxon>Methanobacteriota</taxon>
        <taxon>Stenosarchaea group</taxon>
        <taxon>Methanomicrobia</taxon>
        <taxon>Methanotrichales</taxon>
        <taxon>Methanotrichaceae</taxon>
        <taxon>Methanothrix</taxon>
    </lineage>
</organism>
<dbReference type="KEGG" id="mtp:Mthe_0667"/>
<evidence type="ECO:0000313" key="2">
    <source>
        <dbReference type="Proteomes" id="UP000000674"/>
    </source>
</evidence>
<dbReference type="AlphaFoldDB" id="A0B6Y3"/>
<accession>A0B6Y3</accession>
<dbReference type="RefSeq" id="WP_011695853.1">
    <property type="nucleotide sequence ID" value="NC_008553.1"/>
</dbReference>
<gene>
    <name evidence="1" type="ordered locus">Mthe_0667</name>
</gene>
<keyword evidence="2" id="KW-1185">Reference proteome</keyword>
<dbReference type="PROSITE" id="PS51257">
    <property type="entry name" value="PROKAR_LIPOPROTEIN"/>
    <property type="match status" value="1"/>
</dbReference>
<dbReference type="STRING" id="349307.Mthe_0667"/>
<evidence type="ECO:0008006" key="3">
    <source>
        <dbReference type="Google" id="ProtNLM"/>
    </source>
</evidence>
<evidence type="ECO:0000313" key="1">
    <source>
        <dbReference type="EMBL" id="ABK14457.1"/>
    </source>
</evidence>
<proteinExistence type="predicted"/>
<dbReference type="HOGENOM" id="CLU_082037_0_0_2"/>
<name>A0B6Y3_METTP</name>
<reference evidence="1 2" key="1">
    <citation type="submission" date="2006-10" db="EMBL/GenBank/DDBJ databases">
        <title>Complete sequence of Methanosaeta thermophila PT.</title>
        <authorList>
            <consortium name="US DOE Joint Genome Institute"/>
            <person name="Copeland A."/>
            <person name="Lucas S."/>
            <person name="Lapidus A."/>
            <person name="Barry K."/>
            <person name="Detter J.C."/>
            <person name="Glavina del Rio T."/>
            <person name="Hammon N."/>
            <person name="Israni S."/>
            <person name="Pitluck S."/>
            <person name="Chain P."/>
            <person name="Malfatti S."/>
            <person name="Shin M."/>
            <person name="Vergez L."/>
            <person name="Schmutz J."/>
            <person name="Larimer F."/>
            <person name="Land M."/>
            <person name="Hauser L."/>
            <person name="Kyrpides N."/>
            <person name="Kim E."/>
            <person name="Smith K.S."/>
            <person name="Ingram-Smith C."/>
            <person name="Richardson P."/>
        </authorList>
    </citation>
    <scope>NUCLEOTIDE SEQUENCE [LARGE SCALE GENOMIC DNA]</scope>
    <source>
        <strain evidence="2">DSM 6194 / JCM 14653 / NBRC 101360 / PT</strain>
    </source>
</reference>
<dbReference type="Proteomes" id="UP000000674">
    <property type="component" value="Chromosome"/>
</dbReference>
<dbReference type="GeneID" id="4463307"/>
<dbReference type="EMBL" id="CP000477">
    <property type="protein sequence ID" value="ABK14457.1"/>
    <property type="molecule type" value="Genomic_DNA"/>
</dbReference>